<gene>
    <name evidence="2" type="ORF">QLQ15_09335</name>
</gene>
<keyword evidence="1" id="KW-0472">Membrane</keyword>
<protein>
    <recommendedName>
        <fullName evidence="4">B box-type domain-containing protein</fullName>
    </recommendedName>
</protein>
<evidence type="ECO:0008006" key="4">
    <source>
        <dbReference type="Google" id="ProtNLM"/>
    </source>
</evidence>
<keyword evidence="1" id="KW-1133">Transmembrane helix</keyword>
<evidence type="ECO:0000313" key="2">
    <source>
        <dbReference type="EMBL" id="MDI9239111.1"/>
    </source>
</evidence>
<keyword evidence="3" id="KW-1185">Reference proteome</keyword>
<keyword evidence="1" id="KW-0812">Transmembrane</keyword>
<dbReference type="RefSeq" id="WP_283212517.1">
    <property type="nucleotide sequence ID" value="NZ_JASGBI010000001.1"/>
</dbReference>
<name>A0ABT6XG38_9GAMM</name>
<dbReference type="Proteomes" id="UP001321580">
    <property type="component" value="Unassembled WGS sequence"/>
</dbReference>
<sequence length="124" mass="13243">MRCFNRHGADAVGACKQCGKGLCPLCLTDLGHGLACKDLHEDDVQGINSLVMRNRQLTSVAPKAWFVVPTFTAFLGAVFLGSSLFTHGRGGVFSALMGAGFLTYAAVLFVVNYRAFKGVKSQLV</sequence>
<feature type="transmembrane region" description="Helical" evidence="1">
    <location>
        <begin position="91"/>
        <end position="111"/>
    </location>
</feature>
<dbReference type="EMBL" id="JASGBI010000001">
    <property type="protein sequence ID" value="MDI9239111.1"/>
    <property type="molecule type" value="Genomic_DNA"/>
</dbReference>
<proteinExistence type="predicted"/>
<reference evidence="2 3" key="1">
    <citation type="submission" date="2023-05" db="EMBL/GenBank/DDBJ databases">
        <title>Lysobacter sp. strain LF1 Genome sequencing and assembly.</title>
        <authorList>
            <person name="Jung Y."/>
        </authorList>
    </citation>
    <scope>NUCLEOTIDE SEQUENCE [LARGE SCALE GENOMIC DNA]</scope>
    <source>
        <strain evidence="2 3">LF1</strain>
    </source>
</reference>
<evidence type="ECO:0000256" key="1">
    <source>
        <dbReference type="SAM" id="Phobius"/>
    </source>
</evidence>
<accession>A0ABT6XG38</accession>
<comment type="caution">
    <text evidence="2">The sequence shown here is derived from an EMBL/GenBank/DDBJ whole genome shotgun (WGS) entry which is preliminary data.</text>
</comment>
<organism evidence="2 3">
    <name type="scientific">Lysobacter stagni</name>
    <dbReference type="NCBI Taxonomy" id="3045172"/>
    <lineage>
        <taxon>Bacteria</taxon>
        <taxon>Pseudomonadati</taxon>
        <taxon>Pseudomonadota</taxon>
        <taxon>Gammaproteobacteria</taxon>
        <taxon>Lysobacterales</taxon>
        <taxon>Lysobacteraceae</taxon>
        <taxon>Lysobacter</taxon>
    </lineage>
</organism>
<feature type="transmembrane region" description="Helical" evidence="1">
    <location>
        <begin position="64"/>
        <end position="85"/>
    </location>
</feature>
<evidence type="ECO:0000313" key="3">
    <source>
        <dbReference type="Proteomes" id="UP001321580"/>
    </source>
</evidence>